<protein>
    <submittedName>
        <fullName evidence="3">Uncharacterized protein LOC106055153</fullName>
    </submittedName>
</protein>
<gene>
    <name evidence="3" type="primary">LOC106055153</name>
</gene>
<keyword evidence="2" id="KW-1185">Reference proteome</keyword>
<feature type="region of interest" description="Disordered" evidence="1">
    <location>
        <begin position="149"/>
        <end position="309"/>
    </location>
</feature>
<proteinExistence type="predicted"/>
<dbReference type="GeneID" id="106055153"/>
<dbReference type="RefSeq" id="XP_055865633.1">
    <property type="nucleotide sequence ID" value="XM_056009658.1"/>
</dbReference>
<feature type="compositionally biased region" description="Low complexity" evidence="1">
    <location>
        <begin position="285"/>
        <end position="305"/>
    </location>
</feature>
<accession>A0A9W2YS99</accession>
<feature type="region of interest" description="Disordered" evidence="1">
    <location>
        <begin position="476"/>
        <end position="495"/>
    </location>
</feature>
<feature type="compositionally biased region" description="Basic and acidic residues" evidence="1">
    <location>
        <begin position="18"/>
        <end position="27"/>
    </location>
</feature>
<dbReference type="OrthoDB" id="10358107at2759"/>
<evidence type="ECO:0000256" key="1">
    <source>
        <dbReference type="SAM" id="MobiDB-lite"/>
    </source>
</evidence>
<dbReference type="AlphaFoldDB" id="A0A9W2YS99"/>
<evidence type="ECO:0000313" key="3">
    <source>
        <dbReference type="RefSeq" id="XP_055865633.1"/>
    </source>
</evidence>
<feature type="compositionally biased region" description="Basic residues" evidence="1">
    <location>
        <begin position="62"/>
        <end position="77"/>
    </location>
</feature>
<feature type="compositionally biased region" description="Polar residues" evidence="1">
    <location>
        <begin position="1"/>
        <end position="17"/>
    </location>
</feature>
<feature type="region of interest" description="Disordered" evidence="1">
    <location>
        <begin position="357"/>
        <end position="400"/>
    </location>
</feature>
<feature type="compositionally biased region" description="Basic and acidic residues" evidence="1">
    <location>
        <begin position="561"/>
        <end position="578"/>
    </location>
</feature>
<feature type="compositionally biased region" description="Basic residues" evidence="1">
    <location>
        <begin position="241"/>
        <end position="252"/>
    </location>
</feature>
<feature type="compositionally biased region" description="Basic and acidic residues" evidence="1">
    <location>
        <begin position="198"/>
        <end position="210"/>
    </location>
</feature>
<feature type="region of interest" description="Disordered" evidence="1">
    <location>
        <begin position="1"/>
        <end position="85"/>
    </location>
</feature>
<dbReference type="Proteomes" id="UP001165740">
    <property type="component" value="Chromosome 14"/>
</dbReference>
<name>A0A9W2YS99_BIOGL</name>
<reference evidence="3" key="1">
    <citation type="submission" date="2025-08" db="UniProtKB">
        <authorList>
            <consortium name="RefSeq"/>
        </authorList>
    </citation>
    <scope>IDENTIFICATION</scope>
</reference>
<feature type="region of interest" description="Disordered" evidence="1">
    <location>
        <begin position="552"/>
        <end position="586"/>
    </location>
</feature>
<evidence type="ECO:0000313" key="2">
    <source>
        <dbReference type="Proteomes" id="UP001165740"/>
    </source>
</evidence>
<feature type="compositionally biased region" description="Low complexity" evidence="1">
    <location>
        <begin position="365"/>
        <end position="382"/>
    </location>
</feature>
<feature type="compositionally biased region" description="Polar residues" evidence="1">
    <location>
        <begin position="256"/>
        <end position="272"/>
    </location>
</feature>
<sequence length="819" mass="90581">MRIVIQNSVEYTPSTSATDKKGAEDHNQIVPDLSLSDTAEAQAPEVKVTPDKTLIGPPRDSHGRRTGKNKKKQRKNKGAVTEDHKKLEFSVVTEAKPEIDLDQDKKDVSDCNQGEVNNYQVQYSDCESQYPDFRSYLDYLSESDDGFTKVVRKHRPRRNVSSLDKTASNKDKTSSTGSGNRKKESTRARRKPSATNTDIKKKEKAAESSLDKTPPNNGKSSTANSGDSKKEPTSTKATPRNSKRSRAPRAARSKNQSHTPSTRKTNLSTSRPASKHPSAEKHQLSDNSNSSNSVSRSTFSNTSSTVPSVSKVYSQGISRSYSSIVASKNVPSTASSSDIVLSNVAGNTLTSKIASVSGSDQVKNSTLKSSLQSSLSNRSQSQPEKNQEMSGRSSDVKATSEDNDVGLISQESSDMSSHSHAISSLKKKYSKSKATVVKSLIFDSSILSVNKQSTRSHLEEDQDLVFSSSDDLSDVGWTSPEALGSMDSLRPQSTSSDQYMHNLSLQDPLINSANNPLVCSLPGEMNSPVMNSDIDFTWNFLENQTQVSWQNRGVDGQTTHPELEKKQVSSSSDERVTSEDSDPFYMSPSSLLSHSLLDEMTSTEINADIDDTPRIFEHPLYPHVFCRTPGKKKNPWMTENTPEDKGISNPFHVPTIDSPFYNSDRLRKTKMNMNTLAGSVGQADSCFNPSIVFESLQLELGDEIDLRQAVEKKVLTSLKVERATWLEKLKKVALKNIENLEELVKRAGKEDDRYRYSQLKQKIRDWTLHLELCDQGLLEVTQGGLQILTMDKIMDSLQVSSAPICLTIEEPISQLLLKR</sequence>
<feature type="compositionally biased region" description="Polar residues" evidence="1">
    <location>
        <begin position="214"/>
        <end position="226"/>
    </location>
</feature>
<organism evidence="2 3">
    <name type="scientific">Biomphalaria glabrata</name>
    <name type="common">Bloodfluke planorb</name>
    <name type="synonym">Freshwater snail</name>
    <dbReference type="NCBI Taxonomy" id="6526"/>
    <lineage>
        <taxon>Eukaryota</taxon>
        <taxon>Metazoa</taxon>
        <taxon>Spiralia</taxon>
        <taxon>Lophotrochozoa</taxon>
        <taxon>Mollusca</taxon>
        <taxon>Gastropoda</taxon>
        <taxon>Heterobranchia</taxon>
        <taxon>Euthyneura</taxon>
        <taxon>Panpulmonata</taxon>
        <taxon>Hygrophila</taxon>
        <taxon>Lymnaeoidea</taxon>
        <taxon>Planorbidae</taxon>
        <taxon>Biomphalaria</taxon>
    </lineage>
</organism>